<dbReference type="AlphaFoldDB" id="A0A5N7MJI1"/>
<evidence type="ECO:0000313" key="4">
    <source>
        <dbReference type="Proteomes" id="UP000403266"/>
    </source>
</evidence>
<accession>A0A5N7MJI1</accession>
<reference evidence="3 4" key="1">
    <citation type="journal article" date="2019" name="Syst. Appl. Microbiol.">
        <title>Microvirga tunisiensis sp. nov., a root nodule symbiotic bacterium isolated from Lupinus micranthus and L. luteus grown in Northern Tunisia.</title>
        <authorList>
            <person name="Msaddak A."/>
            <person name="Rejili M."/>
            <person name="Duran D."/>
            <person name="Mars M."/>
            <person name="Palacios J.M."/>
            <person name="Ruiz-Argueso T."/>
            <person name="Rey L."/>
            <person name="Imperial J."/>
        </authorList>
    </citation>
    <scope>NUCLEOTIDE SEQUENCE [LARGE SCALE GENOMIC DNA]</scope>
    <source>
        <strain evidence="3 4">Lmie10</strain>
    </source>
</reference>
<dbReference type="EMBL" id="VOSK01000003">
    <property type="protein sequence ID" value="MPR24106.1"/>
    <property type="molecule type" value="Genomic_DNA"/>
</dbReference>
<keyword evidence="1" id="KW-0472">Membrane</keyword>
<keyword evidence="4" id="KW-1185">Reference proteome</keyword>
<dbReference type="InterPro" id="IPR024402">
    <property type="entry name" value="DUF2726"/>
</dbReference>
<organism evidence="3 4">
    <name type="scientific">Microvirga tunisiensis</name>
    <dbReference type="NCBI Taxonomy" id="2108360"/>
    <lineage>
        <taxon>Bacteria</taxon>
        <taxon>Pseudomonadati</taxon>
        <taxon>Pseudomonadota</taxon>
        <taxon>Alphaproteobacteria</taxon>
        <taxon>Hyphomicrobiales</taxon>
        <taxon>Methylobacteriaceae</taxon>
        <taxon>Microvirga</taxon>
    </lineage>
</organism>
<evidence type="ECO:0000259" key="2">
    <source>
        <dbReference type="Pfam" id="PF10881"/>
    </source>
</evidence>
<evidence type="ECO:0000256" key="1">
    <source>
        <dbReference type="SAM" id="Phobius"/>
    </source>
</evidence>
<name>A0A5N7MJI1_9HYPH</name>
<dbReference type="Pfam" id="PF10881">
    <property type="entry name" value="DUF2726"/>
    <property type="match status" value="1"/>
</dbReference>
<sequence length="161" mass="18510">MLSQRLIFGFPLDVLATGLVVGMAVLLALFGLVALLRKDRYRPRPLLTDNEREFHRRLLSALPGYEIAPQVSMLALLEPDLKTRNKRYWRTFNAIGNARVDWVILKDQKPIAVVELDDSTHDPTRDRKRDAILNSCGYRVIRFESRNRPSIGQIRETVAQL</sequence>
<proteinExistence type="predicted"/>
<feature type="transmembrane region" description="Helical" evidence="1">
    <location>
        <begin position="15"/>
        <end position="36"/>
    </location>
</feature>
<feature type="domain" description="DUF2726" evidence="2">
    <location>
        <begin position="44"/>
        <end position="159"/>
    </location>
</feature>
<comment type="caution">
    <text evidence="3">The sequence shown here is derived from an EMBL/GenBank/DDBJ whole genome shotgun (WGS) entry which is preliminary data.</text>
</comment>
<protein>
    <submittedName>
        <fullName evidence="3">DUF2726 domain-containing protein</fullName>
    </submittedName>
</protein>
<gene>
    <name evidence="3" type="ORF">FS320_02415</name>
</gene>
<dbReference type="OrthoDB" id="8021501at2"/>
<keyword evidence="1" id="KW-1133">Transmembrane helix</keyword>
<keyword evidence="1" id="KW-0812">Transmembrane</keyword>
<dbReference type="Proteomes" id="UP000403266">
    <property type="component" value="Unassembled WGS sequence"/>
</dbReference>
<evidence type="ECO:0000313" key="3">
    <source>
        <dbReference type="EMBL" id="MPR24106.1"/>
    </source>
</evidence>